<protein>
    <submittedName>
        <fullName evidence="2">Uncharacterized protein</fullName>
    </submittedName>
</protein>
<comment type="caution">
    <text evidence="2">The sequence shown here is derived from an EMBL/GenBank/DDBJ whole genome shotgun (WGS) entry which is preliminary data.</text>
</comment>
<organism evidence="2 3">
    <name type="scientific">Pantoea conspicua</name>
    <dbReference type="NCBI Taxonomy" id="472705"/>
    <lineage>
        <taxon>Bacteria</taxon>
        <taxon>Pseudomonadati</taxon>
        <taxon>Pseudomonadota</taxon>
        <taxon>Gammaproteobacteria</taxon>
        <taxon>Enterobacterales</taxon>
        <taxon>Erwiniaceae</taxon>
        <taxon>Pantoea</taxon>
    </lineage>
</organism>
<sequence>MISSGKYNKLARYVFFLGLAVSVIVPLIFYKSFNKIVYAEPAKATADNSNIMFNVDQCEYRNGKLSIRGWATPKEGVGDIMVFVNIDGKTLKLHTGQIKRVDVSTAMNKPGLYDKSGFSASINIEKEAKSIETLIQISKDNHIYLVKHDCK</sequence>
<keyword evidence="3" id="KW-1185">Reference proteome</keyword>
<keyword evidence="1" id="KW-0472">Membrane</keyword>
<name>A0A1X1BRB9_9GAMM</name>
<evidence type="ECO:0000256" key="1">
    <source>
        <dbReference type="SAM" id="Phobius"/>
    </source>
</evidence>
<dbReference type="RefSeq" id="WP_094122066.1">
    <property type="nucleotide sequence ID" value="NZ_MLFN01000089.1"/>
</dbReference>
<proteinExistence type="predicted"/>
<keyword evidence="1" id="KW-1133">Transmembrane helix</keyword>
<evidence type="ECO:0000313" key="2">
    <source>
        <dbReference type="EMBL" id="ORM50657.1"/>
    </source>
</evidence>
<accession>A0A1X1BRB9</accession>
<feature type="transmembrane region" description="Helical" evidence="1">
    <location>
        <begin position="12"/>
        <end position="30"/>
    </location>
</feature>
<reference evidence="2 3" key="1">
    <citation type="journal article" date="2017" name="Antonie Van Leeuwenhoek">
        <title>Phylogenomic resolution of the bacterial genus Pantoea and its relationship with Erwinia and Tatumella.</title>
        <authorList>
            <person name="Palmer M."/>
            <person name="Steenkamp E.T."/>
            <person name="Coetzee M.P."/>
            <person name="Chan W.Y."/>
            <person name="van Zyl E."/>
            <person name="De Maayer P."/>
            <person name="Coutinho T.A."/>
            <person name="Blom J."/>
            <person name="Smits T.H."/>
            <person name="Duffy B."/>
            <person name="Venter S.N."/>
        </authorList>
    </citation>
    <scope>NUCLEOTIDE SEQUENCE [LARGE SCALE GENOMIC DNA]</scope>
    <source>
        <strain evidence="2 3">LMG 24534</strain>
    </source>
</reference>
<evidence type="ECO:0000313" key="3">
    <source>
        <dbReference type="Proteomes" id="UP000193933"/>
    </source>
</evidence>
<dbReference type="Proteomes" id="UP000193933">
    <property type="component" value="Unassembled WGS sequence"/>
</dbReference>
<keyword evidence="1" id="KW-0812">Transmembrane</keyword>
<dbReference type="EMBL" id="MLFN01000089">
    <property type="protein sequence ID" value="ORM50657.1"/>
    <property type="molecule type" value="Genomic_DNA"/>
</dbReference>
<gene>
    <name evidence="2" type="ORF">HA41_18615</name>
</gene>
<dbReference type="AlphaFoldDB" id="A0A1X1BRB9"/>